<dbReference type="GO" id="GO:0006412">
    <property type="term" value="P:translation"/>
    <property type="evidence" value="ECO:0007669"/>
    <property type="project" value="InterPro"/>
</dbReference>
<evidence type="ECO:0000256" key="2">
    <source>
        <dbReference type="ARBA" id="ARBA00022980"/>
    </source>
</evidence>
<evidence type="ECO:0000256" key="3">
    <source>
        <dbReference type="ARBA" id="ARBA00023274"/>
    </source>
</evidence>
<dbReference type="SUPFAM" id="SSF48140">
    <property type="entry name" value="Ribosomal protein L19 (L19e)"/>
    <property type="match status" value="1"/>
</dbReference>
<feature type="domain" description="Large ribosomal subunit protein eL19" evidence="4">
    <location>
        <begin position="3"/>
        <end position="148"/>
    </location>
</feature>
<dbReference type="PANTHER" id="PTHR10722">
    <property type="entry name" value="60S RIBOSOMAL PROTEIN L19"/>
    <property type="match status" value="1"/>
</dbReference>
<reference evidence="5" key="1">
    <citation type="journal article" date="2015" name="Genome Biol. Evol.">
        <title>Nucleomorph Genome Sequences of Two Chlorarachniophytes, Amorphochlora amoebiformis and Lotharella vacuolata.</title>
        <authorList>
            <person name="Suzuki S."/>
            <person name="Shirato S."/>
            <person name="Hirakawa Y."/>
            <person name="Ishida K."/>
        </authorList>
    </citation>
    <scope>NUCLEOTIDE SEQUENCE</scope>
    <source>
        <strain evidence="5">CCMP2058</strain>
    </source>
</reference>
<dbReference type="GO" id="GO:0022625">
    <property type="term" value="C:cytosolic large ribosomal subunit"/>
    <property type="evidence" value="ECO:0007669"/>
    <property type="project" value="InterPro"/>
</dbReference>
<dbReference type="AlphaFoldDB" id="A0A0H5BLS6"/>
<proteinExistence type="inferred from homology"/>
<geneLocation type="nucleomorph" evidence="5"/>
<protein>
    <submittedName>
        <fullName evidence="5">Ribosomal protein L19</fullName>
    </submittedName>
</protein>
<dbReference type="SMART" id="SM01416">
    <property type="entry name" value="Ribosomal_L19e"/>
    <property type="match status" value="1"/>
</dbReference>
<dbReference type="GO" id="GO:0003735">
    <property type="term" value="F:structural constituent of ribosome"/>
    <property type="evidence" value="ECO:0007669"/>
    <property type="project" value="InterPro"/>
</dbReference>
<dbReference type="Pfam" id="PF25476">
    <property type="entry name" value="Ribosomal_L19e_C"/>
    <property type="match status" value="1"/>
</dbReference>
<evidence type="ECO:0000313" key="5">
    <source>
        <dbReference type="EMBL" id="BAS01892.1"/>
    </source>
</evidence>
<keyword evidence="3" id="KW-0687">Ribonucleoprotein</keyword>
<keyword evidence="2 5" id="KW-0689">Ribosomal protein</keyword>
<evidence type="ECO:0000259" key="4">
    <source>
        <dbReference type="SMART" id="SM01416"/>
    </source>
</evidence>
<dbReference type="InterPro" id="IPR015972">
    <property type="entry name" value="Ribosomal_eL19_dom1"/>
</dbReference>
<dbReference type="InterPro" id="IPR039547">
    <property type="entry name" value="Ribosomal_eL19"/>
</dbReference>
<dbReference type="InterPro" id="IPR000196">
    <property type="entry name" value="Ribosomal_eL19_dom"/>
</dbReference>
<gene>
    <name evidence="5" type="primary">rpl19</name>
</gene>
<name>A0A0H5BLS6_9EUKA</name>
<sequence>MLNLHLCKKLSKNLLGIGKRKVYIHKNILDRSFIKSNSKIFIIGNSIRKLIKKKLILKRPINSVSKYRKRKRVTKVKNKNMRGFGKRKGTKNARKSQKYIWCAKIQVLRRFLKKLRYNKTNLSLKYKLIYFKVNQYIEDKREYIFIEKAYD</sequence>
<dbReference type="InterPro" id="IPR035970">
    <property type="entry name" value="60S_ribosomal_eL19_sf"/>
</dbReference>
<evidence type="ECO:0000256" key="1">
    <source>
        <dbReference type="ARBA" id="ARBA00011082"/>
    </source>
</evidence>
<dbReference type="EMBL" id="AB996603">
    <property type="protein sequence ID" value="BAS01892.1"/>
    <property type="molecule type" value="Genomic_DNA"/>
</dbReference>
<dbReference type="Gene3D" id="1.10.1650.10">
    <property type="match status" value="1"/>
</dbReference>
<keyword evidence="5" id="KW-0542">Nucleomorph</keyword>
<organism evidence="5">
    <name type="scientific">Amorphochlora amoebiformis</name>
    <dbReference type="NCBI Taxonomy" id="1561963"/>
    <lineage>
        <taxon>Eukaryota</taxon>
        <taxon>Sar</taxon>
        <taxon>Rhizaria</taxon>
        <taxon>Cercozoa</taxon>
        <taxon>Chlorarachniophyceae</taxon>
        <taxon>Amorphochlora</taxon>
    </lineage>
</organism>
<accession>A0A0H5BLS6</accession>
<dbReference type="GO" id="GO:0003723">
    <property type="term" value="F:RNA binding"/>
    <property type="evidence" value="ECO:0007669"/>
    <property type="project" value="InterPro"/>
</dbReference>
<dbReference type="Gene3D" id="1.10.1200.240">
    <property type="match status" value="1"/>
</dbReference>
<dbReference type="InterPro" id="IPR057260">
    <property type="entry name" value="Ribosomal_L19e_C"/>
</dbReference>
<comment type="similarity">
    <text evidence="1">Belongs to the eukaryotic ribosomal protein eL19 family.</text>
</comment>